<feature type="compositionally biased region" description="Polar residues" evidence="1">
    <location>
        <begin position="216"/>
        <end position="230"/>
    </location>
</feature>
<feature type="region of interest" description="Disordered" evidence="1">
    <location>
        <begin position="183"/>
        <end position="253"/>
    </location>
</feature>
<name>A2DNM1_TRIV3</name>
<dbReference type="InParanoid" id="A2DNM1"/>
<proteinExistence type="predicted"/>
<accession>A2DNM1</accession>
<feature type="compositionally biased region" description="Basic and acidic residues" evidence="1">
    <location>
        <begin position="195"/>
        <end position="214"/>
    </location>
</feature>
<reference evidence="2" key="1">
    <citation type="submission" date="2006-10" db="EMBL/GenBank/DDBJ databases">
        <authorList>
            <person name="Amadeo P."/>
            <person name="Zhao Q."/>
            <person name="Wortman J."/>
            <person name="Fraser-Liggett C."/>
            <person name="Carlton J."/>
        </authorList>
    </citation>
    <scope>NUCLEOTIDE SEQUENCE</scope>
    <source>
        <strain evidence="2">G3</strain>
    </source>
</reference>
<protein>
    <recommendedName>
        <fullName evidence="4">Myb-like domain-containing protein</fullName>
    </recommendedName>
</protein>
<evidence type="ECO:0008006" key="4">
    <source>
        <dbReference type="Google" id="ProtNLM"/>
    </source>
</evidence>
<dbReference type="OrthoDB" id="1678912at2759"/>
<evidence type="ECO:0000256" key="1">
    <source>
        <dbReference type="SAM" id="MobiDB-lite"/>
    </source>
</evidence>
<dbReference type="Proteomes" id="UP000001542">
    <property type="component" value="Unassembled WGS sequence"/>
</dbReference>
<organism evidence="2 3">
    <name type="scientific">Trichomonas vaginalis (strain ATCC PRA-98 / G3)</name>
    <dbReference type="NCBI Taxonomy" id="412133"/>
    <lineage>
        <taxon>Eukaryota</taxon>
        <taxon>Metamonada</taxon>
        <taxon>Parabasalia</taxon>
        <taxon>Trichomonadida</taxon>
        <taxon>Trichomonadidae</taxon>
        <taxon>Trichomonas</taxon>
    </lineage>
</organism>
<dbReference type="AlphaFoldDB" id="A2DNM1"/>
<dbReference type="EMBL" id="DS113223">
    <property type="protein sequence ID" value="EAY18024.1"/>
    <property type="molecule type" value="Genomic_DNA"/>
</dbReference>
<evidence type="ECO:0000313" key="2">
    <source>
        <dbReference type="EMBL" id="EAY18024.1"/>
    </source>
</evidence>
<sequence length="312" mass="36493">MSEKFRTLPNFIRKHFNSDQWESLDDIERNYYLTYLSNPNHFFFRSSFLEQTPLKGEFNNEEIERFNDRLKYFRETLKIQRIPWGYFSAPLIGRAGYQCAMYYRELLISKAHEPDLNYPFTPNGYPQFIFEEDVTLLREASDALEHEIYNLVIENKKKADWNKYKQIPKKYMIQNTRYDYTQAVQPKISRKSPKSSKDNNTNKESKETNTESSKDGSSTGQTAEADTQTPDSKETEDKNNPIPDFIDPITKQPIKNPMLDINGFVMGKESWEKCFADPSIAPCEMSVTCVQDLIALTNDNFESMKAFIINLS</sequence>
<dbReference type="VEuPathDB" id="TrichDB:TVAGG3_0608370"/>
<dbReference type="VEuPathDB" id="TrichDB:TVAG_113680"/>
<reference evidence="2" key="2">
    <citation type="journal article" date="2007" name="Science">
        <title>Draft genome sequence of the sexually transmitted pathogen Trichomonas vaginalis.</title>
        <authorList>
            <person name="Carlton J.M."/>
            <person name="Hirt R.P."/>
            <person name="Silva J.C."/>
            <person name="Delcher A.L."/>
            <person name="Schatz M."/>
            <person name="Zhao Q."/>
            <person name="Wortman J.R."/>
            <person name="Bidwell S.L."/>
            <person name="Alsmark U.C.M."/>
            <person name="Besteiro S."/>
            <person name="Sicheritz-Ponten T."/>
            <person name="Noel C.J."/>
            <person name="Dacks J.B."/>
            <person name="Foster P.G."/>
            <person name="Simillion C."/>
            <person name="Van de Peer Y."/>
            <person name="Miranda-Saavedra D."/>
            <person name="Barton G.J."/>
            <person name="Westrop G.D."/>
            <person name="Mueller S."/>
            <person name="Dessi D."/>
            <person name="Fiori P.L."/>
            <person name="Ren Q."/>
            <person name="Paulsen I."/>
            <person name="Zhang H."/>
            <person name="Bastida-Corcuera F.D."/>
            <person name="Simoes-Barbosa A."/>
            <person name="Brown M.T."/>
            <person name="Hayes R.D."/>
            <person name="Mukherjee M."/>
            <person name="Okumura C.Y."/>
            <person name="Schneider R."/>
            <person name="Smith A.J."/>
            <person name="Vanacova S."/>
            <person name="Villalvazo M."/>
            <person name="Haas B.J."/>
            <person name="Pertea M."/>
            <person name="Feldblyum T.V."/>
            <person name="Utterback T.R."/>
            <person name="Shu C.L."/>
            <person name="Osoegawa K."/>
            <person name="de Jong P.J."/>
            <person name="Hrdy I."/>
            <person name="Horvathova L."/>
            <person name="Zubacova Z."/>
            <person name="Dolezal P."/>
            <person name="Malik S.B."/>
            <person name="Logsdon J.M. Jr."/>
            <person name="Henze K."/>
            <person name="Gupta A."/>
            <person name="Wang C.C."/>
            <person name="Dunne R.L."/>
            <person name="Upcroft J.A."/>
            <person name="Upcroft P."/>
            <person name="White O."/>
            <person name="Salzberg S.L."/>
            <person name="Tang P."/>
            <person name="Chiu C.-H."/>
            <person name="Lee Y.-S."/>
            <person name="Embley T.M."/>
            <person name="Coombs G.H."/>
            <person name="Mottram J.C."/>
            <person name="Tachezy J."/>
            <person name="Fraser-Liggett C.M."/>
            <person name="Johnson P.J."/>
        </authorList>
    </citation>
    <scope>NUCLEOTIDE SEQUENCE [LARGE SCALE GENOMIC DNA]</scope>
    <source>
        <strain evidence="2">G3</strain>
    </source>
</reference>
<keyword evidence="3" id="KW-1185">Reference proteome</keyword>
<dbReference type="KEGG" id="tva:5463528"/>
<dbReference type="RefSeq" id="XP_001579010.1">
    <property type="nucleotide sequence ID" value="XM_001578960.1"/>
</dbReference>
<gene>
    <name evidence="2" type="ORF">TVAG_113680</name>
</gene>
<evidence type="ECO:0000313" key="3">
    <source>
        <dbReference type="Proteomes" id="UP000001542"/>
    </source>
</evidence>